<dbReference type="InterPro" id="IPR036097">
    <property type="entry name" value="HisK_dim/P_sf"/>
</dbReference>
<dbReference type="PRINTS" id="PR00344">
    <property type="entry name" value="BCTRLSENSOR"/>
</dbReference>
<dbReference type="Gene3D" id="3.30.565.10">
    <property type="entry name" value="Histidine kinase-like ATPase, C-terminal domain"/>
    <property type="match status" value="1"/>
</dbReference>
<evidence type="ECO:0000256" key="7">
    <source>
        <dbReference type="ARBA" id="ARBA00022840"/>
    </source>
</evidence>
<evidence type="ECO:0000256" key="8">
    <source>
        <dbReference type="ARBA" id="ARBA00023012"/>
    </source>
</evidence>
<dbReference type="SUPFAM" id="SSF47384">
    <property type="entry name" value="Homodimeric domain of signal transducing histidine kinase"/>
    <property type="match status" value="1"/>
</dbReference>
<dbReference type="InterPro" id="IPR005467">
    <property type="entry name" value="His_kinase_dom"/>
</dbReference>
<keyword evidence="11" id="KW-1185">Reference proteome</keyword>
<dbReference type="Pfam" id="PF02518">
    <property type="entry name" value="HATPase_c"/>
    <property type="match status" value="1"/>
</dbReference>
<dbReference type="SUPFAM" id="SSF55874">
    <property type="entry name" value="ATPase domain of HSP90 chaperone/DNA topoisomerase II/histidine kinase"/>
    <property type="match status" value="1"/>
</dbReference>
<dbReference type="InterPro" id="IPR003661">
    <property type="entry name" value="HisK_dim/P_dom"/>
</dbReference>
<organism evidence="10 11">
    <name type="scientific">Rhodopirellula halodulae</name>
    <dbReference type="NCBI Taxonomy" id="2894198"/>
    <lineage>
        <taxon>Bacteria</taxon>
        <taxon>Pseudomonadati</taxon>
        <taxon>Planctomycetota</taxon>
        <taxon>Planctomycetia</taxon>
        <taxon>Pirellulales</taxon>
        <taxon>Pirellulaceae</taxon>
        <taxon>Rhodopirellula</taxon>
    </lineage>
</organism>
<evidence type="ECO:0000259" key="9">
    <source>
        <dbReference type="PROSITE" id="PS50109"/>
    </source>
</evidence>
<dbReference type="EC" id="2.7.13.3" evidence="2"/>
<dbReference type="Gene3D" id="1.10.287.130">
    <property type="match status" value="1"/>
</dbReference>
<evidence type="ECO:0000256" key="3">
    <source>
        <dbReference type="ARBA" id="ARBA00022553"/>
    </source>
</evidence>
<dbReference type="GO" id="GO:0016301">
    <property type="term" value="F:kinase activity"/>
    <property type="evidence" value="ECO:0007669"/>
    <property type="project" value="UniProtKB-KW"/>
</dbReference>
<evidence type="ECO:0000256" key="2">
    <source>
        <dbReference type="ARBA" id="ARBA00012438"/>
    </source>
</evidence>
<comment type="caution">
    <text evidence="10">The sequence shown here is derived from an EMBL/GenBank/DDBJ whole genome shotgun (WGS) entry which is preliminary data.</text>
</comment>
<dbReference type="PROSITE" id="PS50109">
    <property type="entry name" value="HIS_KIN"/>
    <property type="match status" value="1"/>
</dbReference>
<dbReference type="EMBL" id="JAJKFW010000001">
    <property type="protein sequence ID" value="MCC9640640.1"/>
    <property type="molecule type" value="Genomic_DNA"/>
</dbReference>
<gene>
    <name evidence="10" type="ORF">LOC71_00015</name>
</gene>
<keyword evidence="3" id="KW-0597">Phosphoprotein</keyword>
<dbReference type="InterPro" id="IPR004358">
    <property type="entry name" value="Sig_transdc_His_kin-like_C"/>
</dbReference>
<dbReference type="PANTHER" id="PTHR43065:SF10">
    <property type="entry name" value="PEROXIDE STRESS-ACTIVATED HISTIDINE KINASE MAK3"/>
    <property type="match status" value="1"/>
</dbReference>
<evidence type="ECO:0000256" key="1">
    <source>
        <dbReference type="ARBA" id="ARBA00000085"/>
    </source>
</evidence>
<evidence type="ECO:0000256" key="6">
    <source>
        <dbReference type="ARBA" id="ARBA00022777"/>
    </source>
</evidence>
<keyword evidence="4" id="KW-0808">Transferase</keyword>
<reference evidence="10" key="1">
    <citation type="submission" date="2021-11" db="EMBL/GenBank/DDBJ databases">
        <title>Genome sequence.</title>
        <authorList>
            <person name="Sun Q."/>
        </authorList>
    </citation>
    <scope>NUCLEOTIDE SEQUENCE</scope>
    <source>
        <strain evidence="10">JC740</strain>
    </source>
</reference>
<name>A0ABS8NAR0_9BACT</name>
<proteinExistence type="predicted"/>
<dbReference type="InterPro" id="IPR003594">
    <property type="entry name" value="HATPase_dom"/>
</dbReference>
<keyword evidence="7" id="KW-0067">ATP-binding</keyword>
<evidence type="ECO:0000256" key="5">
    <source>
        <dbReference type="ARBA" id="ARBA00022741"/>
    </source>
</evidence>
<dbReference type="InterPro" id="IPR036890">
    <property type="entry name" value="HATPase_C_sf"/>
</dbReference>
<protein>
    <recommendedName>
        <fullName evidence="2">histidine kinase</fullName>
        <ecNumber evidence="2">2.7.13.3</ecNumber>
    </recommendedName>
</protein>
<evidence type="ECO:0000313" key="10">
    <source>
        <dbReference type="EMBL" id="MCC9640640.1"/>
    </source>
</evidence>
<evidence type="ECO:0000313" key="11">
    <source>
        <dbReference type="Proteomes" id="UP001430306"/>
    </source>
</evidence>
<dbReference type="SMART" id="SM00387">
    <property type="entry name" value="HATPase_c"/>
    <property type="match status" value="1"/>
</dbReference>
<dbReference type="SMART" id="SM00388">
    <property type="entry name" value="HisKA"/>
    <property type="match status" value="1"/>
</dbReference>
<sequence length="466" mass="52196">MTWLAALAICSKWIAVLSADLFVGWLPPIFLPRDEHAPTTSPSQRIWLPMRSSSSATLMGLLAGRGGTATRQSHLQASLLKCFRHDAALCLFTAAQLVQEHERRWRPIPSQWSTEQLAQWWMQHGQTTWDGEQFLATPDHKESSRLLERYTRLDQHFQTLPFSRWLLESDLWWKAARLHRSSGIRQSLHSIRLIDSRKETDGDHAGSSDDARGSTALQAHVTFGQVTSLQRECERLQEQLASTLEDARRDLAKQLAYGLSHEINNPLANISTRAQGLMSRVQDDRHAESLQRIVDQSYRAHAMIADLMFYANPPSPSLETTFSVAEVLQQTSERLRAKLSRDSIDLQVQCSPEFHCHGDQAMFGEALVALINNAMESIGVEGRIVVSVEAVSDGLCRLTIADSGEGISEEDARRAFDPYFSGREAGRGLGLSLCRVHRITEMHGGSIRLIPALVGCVAEMTWPQVK</sequence>
<keyword evidence="8" id="KW-0902">Two-component regulatory system</keyword>
<comment type="catalytic activity">
    <reaction evidence="1">
        <text>ATP + protein L-histidine = ADP + protein N-phospho-L-histidine.</text>
        <dbReference type="EC" id="2.7.13.3"/>
    </reaction>
</comment>
<keyword evidence="5" id="KW-0547">Nucleotide-binding</keyword>
<feature type="domain" description="Histidine kinase" evidence="9">
    <location>
        <begin position="258"/>
        <end position="466"/>
    </location>
</feature>
<dbReference type="PANTHER" id="PTHR43065">
    <property type="entry name" value="SENSOR HISTIDINE KINASE"/>
    <property type="match status" value="1"/>
</dbReference>
<accession>A0ABS8NAR0</accession>
<evidence type="ECO:0000256" key="4">
    <source>
        <dbReference type="ARBA" id="ARBA00022679"/>
    </source>
</evidence>
<keyword evidence="6 10" id="KW-0418">Kinase</keyword>
<dbReference type="Proteomes" id="UP001430306">
    <property type="component" value="Unassembled WGS sequence"/>
</dbReference>
<dbReference type="Pfam" id="PF00512">
    <property type="entry name" value="HisKA"/>
    <property type="match status" value="1"/>
</dbReference>
<dbReference type="CDD" id="cd00082">
    <property type="entry name" value="HisKA"/>
    <property type="match status" value="1"/>
</dbReference>